<keyword evidence="17" id="KW-0966">Cell projection</keyword>
<dbReference type="GO" id="GO:0044781">
    <property type="term" value="P:bacterial-type flagellum organization"/>
    <property type="evidence" value="ECO:0007669"/>
    <property type="project" value="UniProtKB-UniRule"/>
</dbReference>
<comment type="function">
    <text evidence="12">Necessary for flagellar biosynthesis. May be involved in translocation of the flagellum.</text>
</comment>
<dbReference type="FunFam" id="3.40.50.300:FF:000695">
    <property type="entry name" value="Flagellar biosynthesis regulator FlhF"/>
    <property type="match status" value="1"/>
</dbReference>
<reference evidence="17" key="1">
    <citation type="journal article" date="2020" name="mSystems">
        <title>Genome- and Community-Level Interaction Insights into Carbon Utilization and Element Cycling Functions of Hydrothermarchaeota in Hydrothermal Sediment.</title>
        <authorList>
            <person name="Zhou Z."/>
            <person name="Liu Y."/>
            <person name="Xu W."/>
            <person name="Pan J."/>
            <person name="Luo Z.H."/>
            <person name="Li M."/>
        </authorList>
    </citation>
    <scope>NUCLEOTIDE SEQUENCE [LARGE SCALE GENOMIC DNA]</scope>
    <source>
        <strain evidence="17">SpSt-339</strain>
    </source>
</reference>
<evidence type="ECO:0000256" key="8">
    <source>
        <dbReference type="ARBA" id="ARBA00022927"/>
    </source>
</evidence>
<dbReference type="Gene3D" id="3.40.50.300">
    <property type="entry name" value="P-loop containing nucleotide triphosphate hydrolases"/>
    <property type="match status" value="1"/>
</dbReference>
<evidence type="ECO:0000256" key="5">
    <source>
        <dbReference type="ARBA" id="ARBA00022475"/>
    </source>
</evidence>
<evidence type="ECO:0000256" key="4">
    <source>
        <dbReference type="ARBA" id="ARBA00022448"/>
    </source>
</evidence>
<dbReference type="Pfam" id="PF00448">
    <property type="entry name" value="SRP54"/>
    <property type="match status" value="1"/>
</dbReference>
<accession>A0A7C2NXX4</accession>
<dbReference type="AlphaFoldDB" id="A0A7C2NXX4"/>
<feature type="region of interest" description="Disordered" evidence="14">
    <location>
        <begin position="60"/>
        <end position="132"/>
    </location>
</feature>
<dbReference type="GO" id="GO:0005047">
    <property type="term" value="F:signal recognition particle binding"/>
    <property type="evidence" value="ECO:0007669"/>
    <property type="project" value="TreeGrafter"/>
</dbReference>
<evidence type="ECO:0000256" key="13">
    <source>
        <dbReference type="NCBIfam" id="TIGR03499"/>
    </source>
</evidence>
<keyword evidence="17" id="KW-0969">Cilium</keyword>
<evidence type="ECO:0000256" key="3">
    <source>
        <dbReference type="ARBA" id="ARBA00014919"/>
    </source>
</evidence>
<dbReference type="GO" id="GO:0006614">
    <property type="term" value="P:SRP-dependent cotranslational protein targeting to membrane"/>
    <property type="evidence" value="ECO:0007669"/>
    <property type="project" value="UniProtKB-UniRule"/>
</dbReference>
<dbReference type="InterPro" id="IPR000897">
    <property type="entry name" value="SRP54_GTPase_dom"/>
</dbReference>
<comment type="caution">
    <text evidence="17">The sequence shown here is derived from an EMBL/GenBank/DDBJ whole genome shotgun (WGS) entry which is preliminary data.</text>
</comment>
<dbReference type="PANTHER" id="PTHR43134">
    <property type="entry name" value="SIGNAL RECOGNITION PARTICLE RECEPTOR SUBUNIT ALPHA"/>
    <property type="match status" value="1"/>
</dbReference>
<dbReference type="SMART" id="SM00962">
    <property type="entry name" value="SRP54"/>
    <property type="match status" value="1"/>
</dbReference>
<evidence type="ECO:0000259" key="15">
    <source>
        <dbReference type="SMART" id="SM00382"/>
    </source>
</evidence>
<dbReference type="GO" id="GO:0015031">
    <property type="term" value="P:protein transport"/>
    <property type="evidence" value="ECO:0007669"/>
    <property type="project" value="UniProtKB-KW"/>
</dbReference>
<gene>
    <name evidence="17" type="primary">flhF</name>
    <name evidence="17" type="ORF">ENQ76_08690</name>
</gene>
<comment type="similarity">
    <text evidence="2">Belongs to the GTP-binding SRP family.</text>
</comment>
<keyword evidence="9" id="KW-0342">GTP-binding</keyword>
<dbReference type="SMART" id="SM00382">
    <property type="entry name" value="AAA"/>
    <property type="match status" value="1"/>
</dbReference>
<keyword evidence="11" id="KW-1006">Bacterial flagellum protein export</keyword>
<evidence type="ECO:0000259" key="16">
    <source>
        <dbReference type="SMART" id="SM00962"/>
    </source>
</evidence>
<feature type="domain" description="SRP54-type proteins GTP-binding" evidence="16">
    <location>
        <begin position="259"/>
        <end position="450"/>
    </location>
</feature>
<sequence length="462" mass="49911">MTADVRTFTAPNLQAALDIVRAELGPDAVVLHTRQRESRRLWPWPSRRCEVEVTAGRGVTGDVAPRVTASPPPTEELAPPPPLLTPPRRSGPPPRNTVVPPKWSPNDVIPDEAPLPPTRPISPPRPQPPAATAPTVLAQAAVPDTIAARSRQAAVEPPRVESLAIQERLDTLQRMIQELGRERATLPLQDVPAELFPVYTRLLEAEIDDDLARELVAKVRERATKSQLADPQALWSLTAASVEQELRIGPPITAVRGRRKVVALVGPTGVGKTTTLAKLAANFRLRDGLRVGLVTVDTYRVAAVEQLRTYAELIDLPMQVVTQPAEMSHALNELAGLDLVLIDTAGRSPRDDVRIRELRAVLEAAAIDEVHLVLSLASGLPALKTAAANFQPVGITSLILTKLDESAGCGPLLQAARQLKTPVSYLTTGQDVPEDIEPAQRTRMARLILGQDQIAGPLRHAA</sequence>
<organism evidence="17">
    <name type="scientific">Schlesneria paludicola</name>
    <dbReference type="NCBI Taxonomy" id="360056"/>
    <lineage>
        <taxon>Bacteria</taxon>
        <taxon>Pseudomonadati</taxon>
        <taxon>Planctomycetota</taxon>
        <taxon>Planctomycetia</taxon>
        <taxon>Planctomycetales</taxon>
        <taxon>Planctomycetaceae</taxon>
        <taxon>Schlesneria</taxon>
    </lineage>
</organism>
<keyword evidence="7" id="KW-1005">Bacterial flagellum biogenesis</keyword>
<dbReference type="GO" id="GO:0005886">
    <property type="term" value="C:plasma membrane"/>
    <property type="evidence" value="ECO:0007669"/>
    <property type="project" value="UniProtKB-SubCell"/>
</dbReference>
<evidence type="ECO:0000256" key="2">
    <source>
        <dbReference type="ARBA" id="ARBA00008531"/>
    </source>
</evidence>
<evidence type="ECO:0000256" key="7">
    <source>
        <dbReference type="ARBA" id="ARBA00022795"/>
    </source>
</evidence>
<evidence type="ECO:0000256" key="9">
    <source>
        <dbReference type="ARBA" id="ARBA00023134"/>
    </source>
</evidence>
<dbReference type="InterPro" id="IPR027417">
    <property type="entry name" value="P-loop_NTPase"/>
</dbReference>
<evidence type="ECO:0000256" key="11">
    <source>
        <dbReference type="ARBA" id="ARBA00023225"/>
    </source>
</evidence>
<keyword evidence="5" id="KW-1003">Cell membrane</keyword>
<dbReference type="InterPro" id="IPR020006">
    <property type="entry name" value="FlhF"/>
</dbReference>
<feature type="domain" description="AAA+ ATPase" evidence="15">
    <location>
        <begin position="258"/>
        <end position="455"/>
    </location>
</feature>
<feature type="compositionally biased region" description="Pro residues" evidence="14">
    <location>
        <begin position="113"/>
        <end position="131"/>
    </location>
</feature>
<dbReference type="InterPro" id="IPR003593">
    <property type="entry name" value="AAA+_ATPase"/>
</dbReference>
<dbReference type="NCBIfam" id="TIGR03499">
    <property type="entry name" value="FlhF"/>
    <property type="match status" value="1"/>
</dbReference>
<dbReference type="GO" id="GO:0003924">
    <property type="term" value="F:GTPase activity"/>
    <property type="evidence" value="ECO:0007669"/>
    <property type="project" value="UniProtKB-UniRule"/>
</dbReference>
<name>A0A7C2NXX4_9PLAN</name>
<evidence type="ECO:0000256" key="10">
    <source>
        <dbReference type="ARBA" id="ARBA00023136"/>
    </source>
</evidence>
<feature type="compositionally biased region" description="Pro residues" evidence="14">
    <location>
        <begin position="70"/>
        <end position="95"/>
    </location>
</feature>
<comment type="subcellular location">
    <subcellularLocation>
        <location evidence="1">Cell membrane</location>
        <topology evidence="1">Peripheral membrane protein</topology>
        <orientation evidence="1">Cytoplasmic side</orientation>
    </subcellularLocation>
</comment>
<dbReference type="CDD" id="cd17873">
    <property type="entry name" value="FlhF"/>
    <property type="match status" value="1"/>
</dbReference>
<keyword evidence="17" id="KW-0282">Flagellum</keyword>
<dbReference type="InterPro" id="IPR047040">
    <property type="entry name" value="FlhF__GTPase_dom"/>
</dbReference>
<evidence type="ECO:0000256" key="14">
    <source>
        <dbReference type="SAM" id="MobiDB-lite"/>
    </source>
</evidence>
<dbReference type="SUPFAM" id="SSF52540">
    <property type="entry name" value="P-loop containing nucleoside triphosphate hydrolases"/>
    <property type="match status" value="1"/>
</dbReference>
<keyword evidence="8" id="KW-0653">Protein transport</keyword>
<dbReference type="GO" id="GO:0005525">
    <property type="term" value="F:GTP binding"/>
    <property type="evidence" value="ECO:0007669"/>
    <property type="project" value="UniProtKB-UniRule"/>
</dbReference>
<evidence type="ECO:0000256" key="12">
    <source>
        <dbReference type="ARBA" id="ARBA00025337"/>
    </source>
</evidence>
<evidence type="ECO:0000256" key="1">
    <source>
        <dbReference type="ARBA" id="ARBA00004413"/>
    </source>
</evidence>
<dbReference type="Gene3D" id="1.20.120.1380">
    <property type="entry name" value="Flagellar FlhF biosynthesis protein, N domain"/>
    <property type="match status" value="1"/>
</dbReference>
<keyword evidence="6" id="KW-0547">Nucleotide-binding</keyword>
<evidence type="ECO:0000313" key="17">
    <source>
        <dbReference type="EMBL" id="HEN15529.1"/>
    </source>
</evidence>
<dbReference type="PANTHER" id="PTHR43134:SF3">
    <property type="entry name" value="FLAGELLAR BIOSYNTHESIS PROTEIN FLHF"/>
    <property type="match status" value="1"/>
</dbReference>
<proteinExistence type="inferred from homology"/>
<keyword evidence="4" id="KW-0813">Transport</keyword>
<keyword evidence="10" id="KW-0472">Membrane</keyword>
<evidence type="ECO:0000256" key="6">
    <source>
        <dbReference type="ARBA" id="ARBA00022741"/>
    </source>
</evidence>
<dbReference type="EMBL" id="DSOK01000248">
    <property type="protein sequence ID" value="HEN15529.1"/>
    <property type="molecule type" value="Genomic_DNA"/>
</dbReference>
<protein>
    <recommendedName>
        <fullName evidence="3 13">Flagellar biosynthesis protein FlhF</fullName>
    </recommendedName>
</protein>